<dbReference type="Proteomes" id="UP000000370">
    <property type="component" value="Chromosome"/>
</dbReference>
<dbReference type="STRING" id="357809.Cphy_2802"/>
<dbReference type="EMBL" id="CP000885">
    <property type="protein sequence ID" value="ABX43162.1"/>
    <property type="molecule type" value="Genomic_DNA"/>
</dbReference>
<dbReference type="GO" id="GO:0005737">
    <property type="term" value="C:cytoplasm"/>
    <property type="evidence" value="ECO:0007669"/>
    <property type="project" value="UniProtKB-SubCell"/>
</dbReference>
<protein>
    <recommendedName>
        <fullName evidence="3 4">Dephospho-CoA kinase</fullName>
        <ecNumber evidence="3 4">2.7.1.24</ecNumber>
    </recommendedName>
    <alternativeName>
        <fullName evidence="3">Dephosphocoenzyme A kinase</fullName>
    </alternativeName>
</protein>
<reference evidence="6" key="1">
    <citation type="submission" date="2007-11" db="EMBL/GenBank/DDBJ databases">
        <title>Complete genome sequence of Clostridium phytofermentans ISDg.</title>
        <authorList>
            <person name="Leschine S.B."/>
            <person name="Warnick T.A."/>
            <person name="Blanchard J.L."/>
            <person name="Schnell D.J."/>
            <person name="Petit E.L."/>
            <person name="LaTouf W.G."/>
            <person name="Copeland A."/>
            <person name="Lucas S."/>
            <person name="Lapidus A."/>
            <person name="Barry K."/>
            <person name="Glavina del Rio T."/>
            <person name="Dalin E."/>
            <person name="Tice H."/>
            <person name="Pitluck S."/>
            <person name="Kiss H."/>
            <person name="Brettin T."/>
            <person name="Bruce D."/>
            <person name="Detter J.C."/>
            <person name="Han C."/>
            <person name="Kuske C."/>
            <person name="Schmutz J."/>
            <person name="Larimer F."/>
            <person name="Land M."/>
            <person name="Hauser L."/>
            <person name="Kyrpides N."/>
            <person name="Kim E.A."/>
            <person name="Richardson P."/>
        </authorList>
    </citation>
    <scope>NUCLEOTIDE SEQUENCE [LARGE SCALE GENOMIC DNA]</scope>
    <source>
        <strain evidence="6">ATCC 700394 / DSM 18823 / ISDg</strain>
    </source>
</reference>
<comment type="catalytic activity">
    <reaction evidence="3">
        <text>3'-dephospho-CoA + ATP = ADP + CoA + H(+)</text>
        <dbReference type="Rhea" id="RHEA:18245"/>
        <dbReference type="ChEBI" id="CHEBI:15378"/>
        <dbReference type="ChEBI" id="CHEBI:30616"/>
        <dbReference type="ChEBI" id="CHEBI:57287"/>
        <dbReference type="ChEBI" id="CHEBI:57328"/>
        <dbReference type="ChEBI" id="CHEBI:456216"/>
        <dbReference type="EC" id="2.7.1.24"/>
    </reaction>
</comment>
<dbReference type="HAMAP" id="MF_00376">
    <property type="entry name" value="Dephospho_CoA_kinase"/>
    <property type="match status" value="1"/>
</dbReference>
<keyword evidence="1 3" id="KW-0547">Nucleotide-binding</keyword>
<comment type="similarity">
    <text evidence="3">Belongs to the CoaE family.</text>
</comment>
<comment type="function">
    <text evidence="3">Catalyzes the phosphorylation of the 3'-hydroxyl group of dephosphocoenzyme A to form coenzyme A.</text>
</comment>
<evidence type="ECO:0000313" key="5">
    <source>
        <dbReference type="EMBL" id="ABX43162.1"/>
    </source>
</evidence>
<comment type="subcellular location">
    <subcellularLocation>
        <location evidence="3">Cytoplasm</location>
    </subcellularLocation>
</comment>
<sequence length="206" mass="23698">MERHGYFMKVIGLTGGIGSGKSRVADLLQREFLVYVIYTDDIARDQMKQGGCSYEKVVKQFGTEILDEGGEIDRNKLAKIIFQKEDLVKLLNSLTHPNVHLEVLHQIKEAKSKGKLYSAIIVETALLFEAGYQDFCDEIWYVHAPIGDRMKRLKESRGYSEEKIESIIKKQKSEEFFLKNSTVIIENGNDVLQDELRLQCERYLTT</sequence>
<keyword evidence="3 5" id="KW-0808">Transferase</keyword>
<evidence type="ECO:0000313" key="6">
    <source>
        <dbReference type="Proteomes" id="UP000000370"/>
    </source>
</evidence>
<dbReference type="GO" id="GO:0005524">
    <property type="term" value="F:ATP binding"/>
    <property type="evidence" value="ECO:0007669"/>
    <property type="project" value="UniProtKB-UniRule"/>
</dbReference>
<dbReference type="HOGENOM" id="CLU_057180_2_0_9"/>
<proteinExistence type="inferred from homology"/>
<dbReference type="PANTHER" id="PTHR10695">
    <property type="entry name" value="DEPHOSPHO-COA KINASE-RELATED"/>
    <property type="match status" value="1"/>
</dbReference>
<keyword evidence="2 3" id="KW-0067">ATP-binding</keyword>
<evidence type="ECO:0000256" key="4">
    <source>
        <dbReference type="NCBIfam" id="TIGR00152"/>
    </source>
</evidence>
<dbReference type="Pfam" id="PF01121">
    <property type="entry name" value="CoaE"/>
    <property type="match status" value="1"/>
</dbReference>
<dbReference type="InterPro" id="IPR027417">
    <property type="entry name" value="P-loop_NTPase"/>
</dbReference>
<keyword evidence="3" id="KW-0963">Cytoplasm</keyword>
<dbReference type="InterPro" id="IPR001977">
    <property type="entry name" value="Depp_CoAkinase"/>
</dbReference>
<dbReference type="SUPFAM" id="SSF52540">
    <property type="entry name" value="P-loop containing nucleoside triphosphate hydrolases"/>
    <property type="match status" value="1"/>
</dbReference>
<dbReference type="AlphaFoldDB" id="A9KNZ2"/>
<dbReference type="Gene3D" id="3.40.50.300">
    <property type="entry name" value="P-loop containing nucleotide triphosphate hydrolases"/>
    <property type="match status" value="1"/>
</dbReference>
<dbReference type="RefSeq" id="WP_012200813.1">
    <property type="nucleotide sequence ID" value="NC_010001.1"/>
</dbReference>
<feature type="binding site" evidence="3">
    <location>
        <begin position="18"/>
        <end position="23"/>
    </location>
    <ligand>
        <name>ATP</name>
        <dbReference type="ChEBI" id="CHEBI:30616"/>
    </ligand>
</feature>
<accession>A9KNZ2</accession>
<dbReference type="GO" id="GO:0004140">
    <property type="term" value="F:dephospho-CoA kinase activity"/>
    <property type="evidence" value="ECO:0007669"/>
    <property type="project" value="UniProtKB-UniRule"/>
</dbReference>
<dbReference type="eggNOG" id="COG0237">
    <property type="taxonomic scope" value="Bacteria"/>
</dbReference>
<evidence type="ECO:0000256" key="1">
    <source>
        <dbReference type="ARBA" id="ARBA00022741"/>
    </source>
</evidence>
<dbReference type="NCBIfam" id="TIGR00152">
    <property type="entry name" value="dephospho-CoA kinase"/>
    <property type="match status" value="1"/>
</dbReference>
<evidence type="ECO:0000256" key="3">
    <source>
        <dbReference type="HAMAP-Rule" id="MF_00376"/>
    </source>
</evidence>
<dbReference type="GO" id="GO:0015937">
    <property type="term" value="P:coenzyme A biosynthetic process"/>
    <property type="evidence" value="ECO:0007669"/>
    <property type="project" value="UniProtKB-UniRule"/>
</dbReference>
<dbReference type="UniPathway" id="UPA00241">
    <property type="reaction ID" value="UER00356"/>
</dbReference>
<dbReference type="KEGG" id="cpy:Cphy_2802"/>
<dbReference type="PROSITE" id="PS51219">
    <property type="entry name" value="DPCK"/>
    <property type="match status" value="1"/>
</dbReference>
<dbReference type="CDD" id="cd02022">
    <property type="entry name" value="DPCK"/>
    <property type="match status" value="1"/>
</dbReference>
<dbReference type="OrthoDB" id="9812943at2"/>
<keyword evidence="3 5" id="KW-0418">Kinase</keyword>
<name>A9KNZ2_LACP7</name>
<dbReference type="EC" id="2.7.1.24" evidence="3 4"/>
<dbReference type="PANTHER" id="PTHR10695:SF46">
    <property type="entry name" value="BIFUNCTIONAL COENZYME A SYNTHASE-RELATED"/>
    <property type="match status" value="1"/>
</dbReference>
<gene>
    <name evidence="3" type="primary">coaE</name>
    <name evidence="5" type="ordered locus">Cphy_2802</name>
</gene>
<keyword evidence="6" id="KW-1185">Reference proteome</keyword>
<organism evidence="5 6">
    <name type="scientific">Lachnoclostridium phytofermentans (strain ATCC 700394 / DSM 18823 / ISDg)</name>
    <name type="common">Clostridium phytofermentans</name>
    <dbReference type="NCBI Taxonomy" id="357809"/>
    <lineage>
        <taxon>Bacteria</taxon>
        <taxon>Bacillati</taxon>
        <taxon>Bacillota</taxon>
        <taxon>Clostridia</taxon>
        <taxon>Lachnospirales</taxon>
        <taxon>Lachnospiraceae</taxon>
    </lineage>
</organism>
<comment type="pathway">
    <text evidence="3">Cofactor biosynthesis; coenzyme A biosynthesis; CoA from (R)-pantothenate: step 5/5.</text>
</comment>
<keyword evidence="3" id="KW-0173">Coenzyme A biosynthesis</keyword>
<evidence type="ECO:0000256" key="2">
    <source>
        <dbReference type="ARBA" id="ARBA00022840"/>
    </source>
</evidence>